<keyword evidence="1" id="KW-0812">Transmembrane</keyword>
<dbReference type="InterPro" id="IPR021872">
    <property type="entry name" value="Csal_0991-like_N"/>
</dbReference>
<evidence type="ECO:0000259" key="2">
    <source>
        <dbReference type="Pfam" id="PF11982"/>
    </source>
</evidence>
<dbReference type="AlphaFoldDB" id="A0A7Y7M8Z4"/>
<feature type="non-terminal residue" evidence="3">
    <location>
        <position position="56"/>
    </location>
</feature>
<comment type="caution">
    <text evidence="3">The sequence shown here is derived from an EMBL/GenBank/DDBJ whole genome shotgun (WGS) entry which is preliminary data.</text>
</comment>
<gene>
    <name evidence="3" type="ORF">HUK84_20320</name>
</gene>
<evidence type="ECO:0000313" key="4">
    <source>
        <dbReference type="Proteomes" id="UP000534870"/>
    </source>
</evidence>
<keyword evidence="1" id="KW-1133">Transmembrane helix</keyword>
<proteinExistence type="predicted"/>
<evidence type="ECO:0000313" key="3">
    <source>
        <dbReference type="EMBL" id="NVN13451.1"/>
    </source>
</evidence>
<reference evidence="3 4" key="1">
    <citation type="submission" date="2020-06" db="EMBL/GenBank/DDBJ databases">
        <title>Description of novel acetic acid bacteria.</title>
        <authorList>
            <person name="Sombolestani A."/>
        </authorList>
    </citation>
    <scope>NUCLEOTIDE SEQUENCE [LARGE SCALE GENOMIC DNA]</scope>
    <source>
        <strain evidence="3 4">LMG 31431</strain>
    </source>
</reference>
<dbReference type="Pfam" id="PF11982">
    <property type="entry name" value="DUF3483"/>
    <property type="match status" value="1"/>
</dbReference>
<feature type="domain" description="Csal-0991-like N-terminal" evidence="2">
    <location>
        <begin position="15"/>
        <end position="56"/>
    </location>
</feature>
<feature type="transmembrane region" description="Helical" evidence="1">
    <location>
        <begin position="6"/>
        <end position="28"/>
    </location>
</feature>
<organism evidence="3 4">
    <name type="scientific">Nguyenibacter vanlangensis</name>
    <dbReference type="NCBI Taxonomy" id="1216886"/>
    <lineage>
        <taxon>Bacteria</taxon>
        <taxon>Pseudomonadati</taxon>
        <taxon>Pseudomonadota</taxon>
        <taxon>Alphaproteobacteria</taxon>
        <taxon>Acetobacterales</taxon>
        <taxon>Acetobacteraceae</taxon>
        <taxon>Nguyenibacter</taxon>
    </lineage>
</organism>
<accession>A0A7Y7M8Z4</accession>
<protein>
    <submittedName>
        <fullName evidence="3">DUF3483 domain-containing protein</fullName>
    </submittedName>
</protein>
<dbReference type="EMBL" id="JABXXP010000941">
    <property type="protein sequence ID" value="NVN13451.1"/>
    <property type="molecule type" value="Genomic_DNA"/>
</dbReference>
<name>A0A7Y7M8Z4_9PROT</name>
<evidence type="ECO:0000256" key="1">
    <source>
        <dbReference type="SAM" id="Phobius"/>
    </source>
</evidence>
<sequence>MRWLVLAEMGCAAGAVALVWMVLLARWLKGRPAGRSWLAGLASVPRRYLVDVHHVV</sequence>
<dbReference type="Proteomes" id="UP000534870">
    <property type="component" value="Unassembled WGS sequence"/>
</dbReference>
<keyword evidence="1" id="KW-0472">Membrane</keyword>